<reference evidence="1 2" key="2">
    <citation type="submission" date="2017-02" db="EMBL/GenBank/DDBJ databases">
        <title>A genome survey and senescence transcriptome analysis in Lentinula edodes.</title>
        <authorList>
            <person name="Sakamoto Y."/>
            <person name="Nakade K."/>
            <person name="Sato S."/>
            <person name="Yoshida Y."/>
            <person name="Miyazaki K."/>
            <person name="Natsume S."/>
            <person name="Konno N."/>
        </authorList>
    </citation>
    <scope>NUCLEOTIDE SEQUENCE [LARGE SCALE GENOMIC DNA]</scope>
    <source>
        <strain evidence="1 2">NBRC 111202</strain>
    </source>
</reference>
<comment type="caution">
    <text evidence="1">The sequence shown here is derived from an EMBL/GenBank/DDBJ whole genome shotgun (WGS) entry which is preliminary data.</text>
</comment>
<accession>A0A1Q3EF52</accession>
<dbReference type="AlphaFoldDB" id="A0A1Q3EF52"/>
<proteinExistence type="predicted"/>
<dbReference type="EMBL" id="BDGU01000277">
    <property type="protein sequence ID" value="GAW05843.1"/>
    <property type="molecule type" value="Genomic_DNA"/>
</dbReference>
<reference evidence="1 2" key="1">
    <citation type="submission" date="2016-08" db="EMBL/GenBank/DDBJ databases">
        <authorList>
            <consortium name="Lentinula edodes genome sequencing consortium"/>
            <person name="Sakamoto Y."/>
            <person name="Nakade K."/>
            <person name="Sato S."/>
            <person name="Yoshida Y."/>
            <person name="Miyazaki K."/>
            <person name="Natsume S."/>
            <person name="Konno N."/>
        </authorList>
    </citation>
    <scope>NUCLEOTIDE SEQUENCE [LARGE SCALE GENOMIC DNA]</scope>
    <source>
        <strain evidence="1 2">NBRC 111202</strain>
    </source>
</reference>
<protein>
    <submittedName>
        <fullName evidence="1">Uncharacterized protein</fullName>
    </submittedName>
</protein>
<keyword evidence="2" id="KW-1185">Reference proteome</keyword>
<sequence>MGGPSIPPYISNAVAVSLYATKSTLDFTQKTNNTNGVEDRQELIGREQLITDGSPVIVIKLVGNLSLLLLTPPKHWGTSIAPGHIMLNAVKRGMIGVTFFTSLCKNRLSASPAIFATSVCKVDCGSKPLRLFAELLCNASVVWYTAYGVDVSVLTAI</sequence>
<gene>
    <name evidence="1" type="ORF">LENED_007728</name>
</gene>
<evidence type="ECO:0000313" key="1">
    <source>
        <dbReference type="EMBL" id="GAW05843.1"/>
    </source>
</evidence>
<organism evidence="1 2">
    <name type="scientific">Lentinula edodes</name>
    <name type="common">Shiitake mushroom</name>
    <name type="synonym">Lentinus edodes</name>
    <dbReference type="NCBI Taxonomy" id="5353"/>
    <lineage>
        <taxon>Eukaryota</taxon>
        <taxon>Fungi</taxon>
        <taxon>Dikarya</taxon>
        <taxon>Basidiomycota</taxon>
        <taxon>Agaricomycotina</taxon>
        <taxon>Agaricomycetes</taxon>
        <taxon>Agaricomycetidae</taxon>
        <taxon>Agaricales</taxon>
        <taxon>Marasmiineae</taxon>
        <taxon>Omphalotaceae</taxon>
        <taxon>Lentinula</taxon>
    </lineage>
</organism>
<evidence type="ECO:0000313" key="2">
    <source>
        <dbReference type="Proteomes" id="UP000188533"/>
    </source>
</evidence>
<dbReference type="Proteomes" id="UP000188533">
    <property type="component" value="Unassembled WGS sequence"/>
</dbReference>
<name>A0A1Q3EF52_LENED</name>